<dbReference type="RefSeq" id="WP_126383649.1">
    <property type="nucleotide sequence ID" value="NZ_RXYK01000002.1"/>
</dbReference>
<feature type="compositionally biased region" description="Basic and acidic residues" evidence="1">
    <location>
        <begin position="72"/>
        <end position="88"/>
    </location>
</feature>
<organism evidence="2 3">
    <name type="scientific">Chlorobium phaeovibrioides</name>
    <dbReference type="NCBI Taxonomy" id="1094"/>
    <lineage>
        <taxon>Bacteria</taxon>
        <taxon>Pseudomonadati</taxon>
        <taxon>Chlorobiota</taxon>
        <taxon>Chlorobiia</taxon>
        <taxon>Chlorobiales</taxon>
        <taxon>Chlorobiaceae</taxon>
        <taxon>Chlorobium/Pelodictyon group</taxon>
        <taxon>Chlorobium</taxon>
    </lineage>
</organism>
<sequence length="163" mass="18649">MARGFPWFDPNEVQALVTAEIEGEVDNLRVRQICNIHPADATMLLQALVTKDALVRDGHGRWSRYRLSHTGDSLHNEGKSEHNEGKSEHNAAIQAIAEQVQNRRRLTRDETERIIMELCDGRWLTKSELAKLLHRNPDGVRQRILIHFVAGARGYKKETPPTR</sequence>
<proteinExistence type="predicted"/>
<dbReference type="AlphaFoldDB" id="A0A3S0L6Q7"/>
<comment type="caution">
    <text evidence="2">The sequence shown here is derived from an EMBL/GenBank/DDBJ whole genome shotgun (WGS) entry which is preliminary data.</text>
</comment>
<dbReference type="Gene3D" id="1.10.10.10">
    <property type="entry name" value="Winged helix-like DNA-binding domain superfamily/Winged helix DNA-binding domain"/>
    <property type="match status" value="1"/>
</dbReference>
<dbReference type="Proteomes" id="UP000279908">
    <property type="component" value="Unassembled WGS sequence"/>
</dbReference>
<gene>
    <name evidence="2" type="ORF">EKD02_02515</name>
</gene>
<evidence type="ECO:0000256" key="1">
    <source>
        <dbReference type="SAM" id="MobiDB-lite"/>
    </source>
</evidence>
<evidence type="ECO:0000313" key="3">
    <source>
        <dbReference type="Proteomes" id="UP000279908"/>
    </source>
</evidence>
<protein>
    <submittedName>
        <fullName evidence="2">Uncharacterized protein</fullName>
    </submittedName>
</protein>
<name>A0A3S0L6Q7_CHLPH</name>
<reference evidence="2 3" key="1">
    <citation type="submission" date="2018-12" db="EMBL/GenBank/DDBJ databases">
        <authorList>
            <person name="Lunina O.N."/>
            <person name="Grouzdev D.S."/>
            <person name="Gorlenko V.M."/>
            <person name="Savvichev A.S."/>
        </authorList>
    </citation>
    <scope>NUCLEOTIDE SEQUENCE [LARGE SCALE GENOMIC DNA]</scope>
    <source>
        <strain evidence="2 3">BrKhr-17</strain>
    </source>
</reference>
<dbReference type="InterPro" id="IPR036388">
    <property type="entry name" value="WH-like_DNA-bd_sf"/>
</dbReference>
<accession>A0A3S0L6Q7</accession>
<evidence type="ECO:0000313" key="2">
    <source>
        <dbReference type="EMBL" id="RTY39566.1"/>
    </source>
</evidence>
<feature type="region of interest" description="Disordered" evidence="1">
    <location>
        <begin position="69"/>
        <end position="88"/>
    </location>
</feature>
<dbReference type="EMBL" id="RXYK01000002">
    <property type="protein sequence ID" value="RTY39566.1"/>
    <property type="molecule type" value="Genomic_DNA"/>
</dbReference>